<accession>A0ABZ2D5B8</accession>
<dbReference type="GO" id="GO:0016491">
    <property type="term" value="F:oxidoreductase activity"/>
    <property type="evidence" value="ECO:0007669"/>
    <property type="project" value="UniProtKB-KW"/>
</dbReference>
<evidence type="ECO:0000256" key="1">
    <source>
        <dbReference type="ARBA" id="ARBA00023002"/>
    </source>
</evidence>
<dbReference type="PANTHER" id="PTHR43362:SF1">
    <property type="entry name" value="MANNITOL DEHYDROGENASE 2-RELATED"/>
    <property type="match status" value="1"/>
</dbReference>
<dbReference type="InterPro" id="IPR013118">
    <property type="entry name" value="Mannitol_DH_C"/>
</dbReference>
<name>A0ABZ2D5B8_9SPHN</name>
<dbReference type="Proteomes" id="UP001335183">
    <property type="component" value="Chromosome"/>
</dbReference>
<dbReference type="Gene3D" id="3.40.50.720">
    <property type="entry name" value="NAD(P)-binding Rossmann-like Domain"/>
    <property type="match status" value="1"/>
</dbReference>
<feature type="domain" description="Mannitol dehydrogenase N-terminal" evidence="2">
    <location>
        <begin position="28"/>
        <end position="262"/>
    </location>
</feature>
<dbReference type="PANTHER" id="PTHR43362">
    <property type="entry name" value="MANNITOL DEHYDROGENASE DSF1-RELATED"/>
    <property type="match status" value="1"/>
</dbReference>
<dbReference type="InterPro" id="IPR013328">
    <property type="entry name" value="6PGD_dom2"/>
</dbReference>
<proteinExistence type="predicted"/>
<dbReference type="Pfam" id="PF08125">
    <property type="entry name" value="Mannitol_dh_C"/>
    <property type="match status" value="1"/>
</dbReference>
<dbReference type="EC" id="1.1.1.-" evidence="4"/>
<keyword evidence="5" id="KW-1185">Reference proteome</keyword>
<evidence type="ECO:0000313" key="5">
    <source>
        <dbReference type="Proteomes" id="UP001335183"/>
    </source>
</evidence>
<protein>
    <submittedName>
        <fullName evidence="4">Mannitol dehydrogenase family protein</fullName>
        <ecNumber evidence="4">1.1.1.-</ecNumber>
    </submittedName>
</protein>
<dbReference type="Pfam" id="PF01232">
    <property type="entry name" value="Mannitol_dh"/>
    <property type="match status" value="1"/>
</dbReference>
<dbReference type="InterPro" id="IPR008927">
    <property type="entry name" value="6-PGluconate_DH-like_C_sf"/>
</dbReference>
<gene>
    <name evidence="4" type="ORF">V5F89_04825</name>
</gene>
<dbReference type="Gene3D" id="1.10.1040.10">
    <property type="entry name" value="N-(1-d-carboxylethyl)-l-norvaline Dehydrogenase, domain 2"/>
    <property type="match status" value="1"/>
</dbReference>
<dbReference type="PRINTS" id="PR00084">
    <property type="entry name" value="MTLDHDRGNASE"/>
</dbReference>
<dbReference type="InterPro" id="IPR036291">
    <property type="entry name" value="NAD(P)-bd_dom_sf"/>
</dbReference>
<reference evidence="4 5" key="1">
    <citation type="submission" date="2024-02" db="EMBL/GenBank/DDBJ databases">
        <title>The whole genome sequence of five bacterial samples isolated from Abu Dhabi Sabkha-shore region.</title>
        <authorList>
            <person name="Sudalaimuthuasari N."/>
            <person name="Sarfraz B."/>
            <person name="Tuyisabe J.D."/>
            <person name="Mugisha Ntwali L.D.M."/>
            <person name="Ali A.I.A.A."/>
            <person name="Almansoori S.Z.A."/>
            <person name="Alajami H.S.A."/>
            <person name="Almeqbaali A.A.S."/>
            <person name="Kundu B."/>
            <person name="Saeed E.E."/>
            <person name="Sukumarinath V."/>
            <person name="Mishra A.K."/>
            <person name="Hazzouri K.M."/>
            <person name="Almaskari R."/>
            <person name="Sharma A.K."/>
            <person name="Amiri K.M.A."/>
        </authorList>
    </citation>
    <scope>NUCLEOTIDE SEQUENCE [LARGE SCALE GENOMIC DNA]</scope>
    <source>
        <strain evidence="5">kcgeb_sd</strain>
    </source>
</reference>
<dbReference type="InterPro" id="IPR000669">
    <property type="entry name" value="Mannitol_DH"/>
</dbReference>
<dbReference type="EMBL" id="CP144918">
    <property type="protein sequence ID" value="WWA48230.1"/>
    <property type="molecule type" value="Genomic_DNA"/>
</dbReference>
<dbReference type="SUPFAM" id="SSF48179">
    <property type="entry name" value="6-phosphogluconate dehydrogenase C-terminal domain-like"/>
    <property type="match status" value="1"/>
</dbReference>
<dbReference type="SUPFAM" id="SSF51735">
    <property type="entry name" value="NAD(P)-binding Rossmann-fold domains"/>
    <property type="match status" value="1"/>
</dbReference>
<dbReference type="InterPro" id="IPR050988">
    <property type="entry name" value="Mannitol_DH/Oxidoreductase"/>
</dbReference>
<evidence type="ECO:0000313" key="4">
    <source>
        <dbReference type="EMBL" id="WWA48230.1"/>
    </source>
</evidence>
<evidence type="ECO:0000259" key="2">
    <source>
        <dbReference type="Pfam" id="PF01232"/>
    </source>
</evidence>
<sequence>MRLSRETLDALPPDVARCGYDRQAQGIGIVHFGIGAFHRAHQAWYTDRAMEAGERDWAICGLSLRSPTVAEQLVPQDGLYTLTERAGSEARTRVIGAVREVLFAQQDAEAAIGRIAAPECRIVSFTVTEKGYCRAEGGGLDFARAQTSFYPLLGEALSRRAAEELPGVTLLSCDNLAGNGAVLHGLMRQWLTAQVPEAVAWFDAHCSAPSTMVDRIVPRTTDEDLQALNERLGLDDRGAVFTERFSQWVIEDDFAAGRPRWEDLGVQMVADVAPYEAAKLRMLNGAHSLLAYCGLRAGHTFVHEAAADSGLRRLARELMIAEAMPSLAAAPGQDLEAYAQDLLARFADPALRHRLDQIAMDGTQKIPQRWLDTVDWHHARGHAPAAIREAFDAWCWHLADGRWVDDPAGEKLVVALADGGKGGLLDVCFGGGDAAPLWPDHAHLRPVFEAG</sequence>
<dbReference type="InterPro" id="IPR013131">
    <property type="entry name" value="Mannitol_DH_N"/>
</dbReference>
<organism evidence="4 5">
    <name type="scientific">Pelagerythrobacter marensis</name>
    <dbReference type="NCBI Taxonomy" id="543877"/>
    <lineage>
        <taxon>Bacteria</taxon>
        <taxon>Pseudomonadati</taxon>
        <taxon>Pseudomonadota</taxon>
        <taxon>Alphaproteobacteria</taxon>
        <taxon>Sphingomonadales</taxon>
        <taxon>Erythrobacteraceae</taxon>
        <taxon>Pelagerythrobacter</taxon>
    </lineage>
</organism>
<keyword evidence="1 4" id="KW-0560">Oxidoreductase</keyword>
<evidence type="ECO:0000259" key="3">
    <source>
        <dbReference type="Pfam" id="PF08125"/>
    </source>
</evidence>
<feature type="domain" description="Mannitol dehydrogenase C-terminal" evidence="3">
    <location>
        <begin position="271"/>
        <end position="397"/>
    </location>
</feature>
<dbReference type="RefSeq" id="WP_338447115.1">
    <property type="nucleotide sequence ID" value="NZ_CP144918.1"/>
</dbReference>